<dbReference type="InterPro" id="IPR036390">
    <property type="entry name" value="WH_DNA-bd_sf"/>
</dbReference>
<dbReference type="Gene3D" id="1.10.10.10">
    <property type="entry name" value="Winged helix-like DNA-binding domain superfamily/Winged helix DNA-binding domain"/>
    <property type="match status" value="1"/>
</dbReference>
<dbReference type="AlphaFoldDB" id="A0A7W8ZC78"/>
<name>A0A7W8ZC78_9ACTN</name>
<evidence type="ECO:0000256" key="1">
    <source>
        <dbReference type="SAM" id="MobiDB-lite"/>
    </source>
</evidence>
<dbReference type="Proteomes" id="UP000588112">
    <property type="component" value="Unassembled WGS sequence"/>
</dbReference>
<evidence type="ECO:0000259" key="2">
    <source>
        <dbReference type="Pfam" id="PF12802"/>
    </source>
</evidence>
<gene>
    <name evidence="3" type="ORF">BJ981_007154</name>
</gene>
<feature type="domain" description="HTH marR-type" evidence="2">
    <location>
        <begin position="63"/>
        <end position="118"/>
    </location>
</feature>
<dbReference type="SUPFAM" id="SSF46785">
    <property type="entry name" value="Winged helix' DNA-binding domain"/>
    <property type="match status" value="1"/>
</dbReference>
<protein>
    <submittedName>
        <fullName evidence="3">Biotin operon repressor</fullName>
    </submittedName>
</protein>
<evidence type="ECO:0000313" key="3">
    <source>
        <dbReference type="EMBL" id="MBB5631368.1"/>
    </source>
</evidence>
<evidence type="ECO:0000313" key="4">
    <source>
        <dbReference type="Proteomes" id="UP000588112"/>
    </source>
</evidence>
<dbReference type="InterPro" id="IPR036388">
    <property type="entry name" value="WH-like_DNA-bd_sf"/>
</dbReference>
<dbReference type="Pfam" id="PF12802">
    <property type="entry name" value="MarR_2"/>
    <property type="match status" value="1"/>
</dbReference>
<feature type="compositionally biased region" description="Basic residues" evidence="1">
    <location>
        <begin position="1"/>
        <end position="10"/>
    </location>
</feature>
<organism evidence="3 4">
    <name type="scientific">Sphaerisporangium krabiense</name>
    <dbReference type="NCBI Taxonomy" id="763782"/>
    <lineage>
        <taxon>Bacteria</taxon>
        <taxon>Bacillati</taxon>
        <taxon>Actinomycetota</taxon>
        <taxon>Actinomycetes</taxon>
        <taxon>Streptosporangiales</taxon>
        <taxon>Streptosporangiaceae</taxon>
        <taxon>Sphaerisporangium</taxon>
    </lineage>
</organism>
<dbReference type="GO" id="GO:0003700">
    <property type="term" value="F:DNA-binding transcription factor activity"/>
    <property type="evidence" value="ECO:0007669"/>
    <property type="project" value="InterPro"/>
</dbReference>
<accession>A0A7W8ZC78</accession>
<dbReference type="RefSeq" id="WP_184617867.1">
    <property type="nucleotide sequence ID" value="NZ_BOOS01000006.1"/>
</dbReference>
<dbReference type="EMBL" id="JACHBR010000003">
    <property type="protein sequence ID" value="MBB5631368.1"/>
    <property type="molecule type" value="Genomic_DNA"/>
</dbReference>
<feature type="compositionally biased region" description="Low complexity" evidence="1">
    <location>
        <begin position="12"/>
        <end position="21"/>
    </location>
</feature>
<reference evidence="3 4" key="1">
    <citation type="submission" date="2020-08" db="EMBL/GenBank/DDBJ databases">
        <title>Sequencing the genomes of 1000 actinobacteria strains.</title>
        <authorList>
            <person name="Klenk H.-P."/>
        </authorList>
    </citation>
    <scope>NUCLEOTIDE SEQUENCE [LARGE SCALE GENOMIC DNA]</scope>
    <source>
        <strain evidence="3 4">DSM 45790</strain>
    </source>
</reference>
<comment type="caution">
    <text evidence="3">The sequence shown here is derived from an EMBL/GenBank/DDBJ whole genome shotgun (WGS) entry which is preliminary data.</text>
</comment>
<keyword evidence="4" id="KW-1185">Reference proteome</keyword>
<dbReference type="InterPro" id="IPR000835">
    <property type="entry name" value="HTH_MarR-typ"/>
</dbReference>
<feature type="region of interest" description="Disordered" evidence="1">
    <location>
        <begin position="1"/>
        <end position="30"/>
    </location>
</feature>
<sequence>MARHPTHPRRTPAPQTTTGPRSGAPGDRAGQDGVALLEAVEREAAGLAAQSRRLVEALAARAGLRAAEFRCLCALTRHGPLTTRRLAALSGLTSAAAEHAVDRLERHGCAVRAGAPGHVLVHPCHPACRARAEPALRELREAWHPLTRHGADDLALIAALLADGRRLSGLVSVMRAQSPAFTT</sequence>
<proteinExistence type="predicted"/>